<comment type="caution">
    <text evidence="3">The sequence shown here is derived from an EMBL/GenBank/DDBJ whole genome shotgun (WGS) entry which is preliminary data.</text>
</comment>
<dbReference type="Gene3D" id="3.30.460.10">
    <property type="entry name" value="Beta Polymerase, domain 2"/>
    <property type="match status" value="1"/>
</dbReference>
<feature type="region of interest" description="Disordered" evidence="1">
    <location>
        <begin position="710"/>
        <end position="813"/>
    </location>
</feature>
<feature type="compositionally biased region" description="Low complexity" evidence="1">
    <location>
        <begin position="710"/>
        <end position="722"/>
    </location>
</feature>
<dbReference type="EMBL" id="CAXHTA020000011">
    <property type="protein sequence ID" value="CAL5224856.1"/>
    <property type="molecule type" value="Genomic_DNA"/>
</dbReference>
<name>A0ABP1G0Q2_9CHLO</name>
<gene>
    <name evidence="3" type="primary">g7613</name>
    <name evidence="3" type="ORF">VP750_LOCUS6515</name>
</gene>
<evidence type="ECO:0000313" key="3">
    <source>
        <dbReference type="EMBL" id="CAL5224856.1"/>
    </source>
</evidence>
<feature type="compositionally biased region" description="Polar residues" evidence="1">
    <location>
        <begin position="576"/>
        <end position="585"/>
    </location>
</feature>
<feature type="region of interest" description="Disordered" evidence="1">
    <location>
        <begin position="480"/>
        <end position="619"/>
    </location>
</feature>
<evidence type="ECO:0000259" key="2">
    <source>
        <dbReference type="Pfam" id="PF22600"/>
    </source>
</evidence>
<keyword evidence="4" id="KW-1185">Reference proteome</keyword>
<dbReference type="InterPro" id="IPR043519">
    <property type="entry name" value="NT_sf"/>
</dbReference>
<feature type="compositionally biased region" description="Low complexity" evidence="1">
    <location>
        <begin position="753"/>
        <end position="777"/>
    </location>
</feature>
<dbReference type="Pfam" id="PF22600">
    <property type="entry name" value="MTPAP-like_central"/>
    <property type="match status" value="1"/>
</dbReference>
<organism evidence="3 4">
    <name type="scientific">Coccomyxa viridis</name>
    <dbReference type="NCBI Taxonomy" id="1274662"/>
    <lineage>
        <taxon>Eukaryota</taxon>
        <taxon>Viridiplantae</taxon>
        <taxon>Chlorophyta</taxon>
        <taxon>core chlorophytes</taxon>
        <taxon>Trebouxiophyceae</taxon>
        <taxon>Trebouxiophyceae incertae sedis</taxon>
        <taxon>Coccomyxaceae</taxon>
        <taxon>Coccomyxa</taxon>
    </lineage>
</organism>
<evidence type="ECO:0000313" key="4">
    <source>
        <dbReference type="Proteomes" id="UP001497392"/>
    </source>
</evidence>
<reference evidence="3 4" key="1">
    <citation type="submission" date="2024-06" db="EMBL/GenBank/DDBJ databases">
        <authorList>
            <person name="Kraege A."/>
            <person name="Thomma B."/>
        </authorList>
    </citation>
    <scope>NUCLEOTIDE SEQUENCE [LARGE SCALE GENOMIC DNA]</scope>
</reference>
<feature type="compositionally biased region" description="Low complexity" evidence="1">
    <location>
        <begin position="543"/>
        <end position="565"/>
    </location>
</feature>
<dbReference type="Proteomes" id="UP001497392">
    <property type="component" value="Unassembled WGS sequence"/>
</dbReference>
<accession>A0ABP1G0Q2</accession>
<dbReference type="CDD" id="cd05402">
    <property type="entry name" value="NT_PAP_TUTase"/>
    <property type="match status" value="1"/>
</dbReference>
<dbReference type="SUPFAM" id="SSF81631">
    <property type="entry name" value="PAP/OAS1 substrate-binding domain"/>
    <property type="match status" value="1"/>
</dbReference>
<proteinExistence type="predicted"/>
<feature type="compositionally biased region" description="Basic residues" evidence="1">
    <location>
        <begin position="743"/>
        <end position="752"/>
    </location>
</feature>
<dbReference type="PANTHER" id="PTHR12271:SF123">
    <property type="entry name" value="PROTEIN HESO1"/>
    <property type="match status" value="1"/>
</dbReference>
<feature type="compositionally biased region" description="Polar residues" evidence="1">
    <location>
        <begin position="488"/>
        <end position="498"/>
    </location>
</feature>
<evidence type="ECO:0000256" key="1">
    <source>
        <dbReference type="SAM" id="MobiDB-lite"/>
    </source>
</evidence>
<sequence length="842" mass="91122">MNWFEIKSSPATHDMELGYKRGKSAVLDHLVPIAERTEDVPAVLFQDEEDVNHEELACVRNAWQQATQGADEAQELWGERVLYQLEKGFARVVREQTPDTEDADKRREIIQAVDDIVQNGLPDYPGLCIRPYGSYVSGLYSPSGDLDLSIEGTPSGGPAEGMPVKSISKGGKADLLRTVSKKLERRRLHTGWVERILHARVPILKFKIQGVDCDVSIGSSNAIFKAKAFKALAARERRFADMLRLVKAWAAVHGLNDGAEGTFNSFALGLMVIFHLQTCDFPVLPPLHELFQDSCSAISSRPIHMGKDIDWQKLAVLQGSVESYEPSNNHQGLAELMSGFFNRFHAAMLMWRNDEDAASVRASAWCGRWSYGQWEKPYVAAVEDPFDATDNCARTIGFSRIDNIVEAFGRAAAVMNAARDDAGVQVAMEYLFKGIVPPELPPVPTVELRQCDRQRMEKMIAHEAEGRRWRQRTYARDNAAIARRRDSGSSANGLSSPAGSAAPIRLPKFAQQMQGARDPSFVASPVPPPPRPGRRMTEPKHGSPPGLGAAQLPLPQLPSQSIAQSGAAQHARSSPAMPQSAGSGQDSRRPPPGFAPRSGYLDAGLSPSLPGIQHARSHVASPYIQPAQARDAHQAALRALTNNNSAAAAILAMPERQPQTAAGQSTGNSASSADAIRHRPTAAVPYYMPAQQANQALSDELKRVLKIGQSPASEAAPAPAHSAGEHDHTAEDGALPSSASASKGRRTHRVRRPQQAEQGAAQSPSSAAAASHGSDAAPPDPSPDAPGQPKRFLKARRQGNSHEQALRQALPIRNPAEAFVENNLNANAAQRKPRKVIPVAVR</sequence>
<dbReference type="InterPro" id="IPR054708">
    <property type="entry name" value="MTPAP-like_central"/>
</dbReference>
<dbReference type="SUPFAM" id="SSF81301">
    <property type="entry name" value="Nucleotidyltransferase"/>
    <property type="match status" value="1"/>
</dbReference>
<protein>
    <submittedName>
        <fullName evidence="3">G7613 protein</fullName>
    </submittedName>
</protein>
<dbReference type="PANTHER" id="PTHR12271">
    <property type="entry name" value="POLY A POLYMERASE CID PAP -RELATED"/>
    <property type="match status" value="1"/>
</dbReference>
<feature type="domain" description="Poly(A) RNA polymerase mitochondrial-like central palm" evidence="2">
    <location>
        <begin position="86"/>
        <end position="227"/>
    </location>
</feature>
<dbReference type="Gene3D" id="1.10.1410.10">
    <property type="match status" value="1"/>
</dbReference>